<proteinExistence type="predicted"/>
<comment type="caution">
    <text evidence="8">The sequence shown here is derived from an EMBL/GenBank/DDBJ whole genome shotgun (WGS) entry which is preliminary data.</text>
</comment>
<keyword evidence="2" id="KW-0813">Transport</keyword>
<keyword evidence="5 7" id="KW-1133">Transmembrane helix</keyword>
<name>A0A645J5K8_9ZZZZ</name>
<evidence type="ECO:0000256" key="5">
    <source>
        <dbReference type="ARBA" id="ARBA00022989"/>
    </source>
</evidence>
<dbReference type="GO" id="GO:0005886">
    <property type="term" value="C:plasma membrane"/>
    <property type="evidence" value="ECO:0007669"/>
    <property type="project" value="UniProtKB-SubCell"/>
</dbReference>
<gene>
    <name evidence="8" type="primary">opuD_8</name>
    <name evidence="8" type="ORF">SDC9_206627</name>
</gene>
<evidence type="ECO:0000256" key="7">
    <source>
        <dbReference type="SAM" id="Phobius"/>
    </source>
</evidence>
<dbReference type="Pfam" id="PF02028">
    <property type="entry name" value="BCCT"/>
    <property type="match status" value="1"/>
</dbReference>
<feature type="transmembrane region" description="Helical" evidence="7">
    <location>
        <begin position="116"/>
        <end position="135"/>
    </location>
</feature>
<reference evidence="8" key="1">
    <citation type="submission" date="2019-08" db="EMBL/GenBank/DDBJ databases">
        <authorList>
            <person name="Kucharzyk K."/>
            <person name="Murdoch R.W."/>
            <person name="Higgins S."/>
            <person name="Loffler F."/>
        </authorList>
    </citation>
    <scope>NUCLEOTIDE SEQUENCE</scope>
</reference>
<accession>A0A645J5K8</accession>
<keyword evidence="4 7" id="KW-0812">Transmembrane</keyword>
<dbReference type="GO" id="GO:0022857">
    <property type="term" value="F:transmembrane transporter activity"/>
    <property type="evidence" value="ECO:0007669"/>
    <property type="project" value="InterPro"/>
</dbReference>
<evidence type="ECO:0000256" key="2">
    <source>
        <dbReference type="ARBA" id="ARBA00022448"/>
    </source>
</evidence>
<evidence type="ECO:0000256" key="1">
    <source>
        <dbReference type="ARBA" id="ARBA00004651"/>
    </source>
</evidence>
<feature type="transmembrane region" description="Helical" evidence="7">
    <location>
        <begin position="78"/>
        <end position="104"/>
    </location>
</feature>
<evidence type="ECO:0000313" key="8">
    <source>
        <dbReference type="EMBL" id="MPN58911.1"/>
    </source>
</evidence>
<evidence type="ECO:0000256" key="6">
    <source>
        <dbReference type="ARBA" id="ARBA00023136"/>
    </source>
</evidence>
<keyword evidence="3" id="KW-1003">Cell membrane</keyword>
<protein>
    <submittedName>
        <fullName evidence="8">Glycine betaine transporter OpuD</fullName>
    </submittedName>
</protein>
<evidence type="ECO:0000256" key="3">
    <source>
        <dbReference type="ARBA" id="ARBA00022475"/>
    </source>
</evidence>
<evidence type="ECO:0000256" key="4">
    <source>
        <dbReference type="ARBA" id="ARBA00022692"/>
    </source>
</evidence>
<dbReference type="PANTHER" id="PTHR30047:SF7">
    <property type="entry name" value="HIGH-AFFINITY CHOLINE TRANSPORT PROTEIN"/>
    <property type="match status" value="1"/>
</dbReference>
<dbReference type="AlphaFoldDB" id="A0A645J5K8"/>
<dbReference type="InterPro" id="IPR000060">
    <property type="entry name" value="BCCT_transptr"/>
</dbReference>
<dbReference type="PANTHER" id="PTHR30047">
    <property type="entry name" value="HIGH-AFFINITY CHOLINE TRANSPORT PROTEIN-RELATED"/>
    <property type="match status" value="1"/>
</dbReference>
<feature type="transmembrane region" description="Helical" evidence="7">
    <location>
        <begin position="15"/>
        <end position="43"/>
    </location>
</feature>
<dbReference type="EMBL" id="VSSQ01132271">
    <property type="protein sequence ID" value="MPN58911.1"/>
    <property type="molecule type" value="Genomic_DNA"/>
</dbReference>
<keyword evidence="6 7" id="KW-0472">Membrane</keyword>
<comment type="subcellular location">
    <subcellularLocation>
        <location evidence="1">Cell membrane</location>
        <topology evidence="1">Multi-pass membrane protein</topology>
    </subcellularLocation>
</comment>
<organism evidence="8">
    <name type="scientific">bioreactor metagenome</name>
    <dbReference type="NCBI Taxonomy" id="1076179"/>
    <lineage>
        <taxon>unclassified sequences</taxon>
        <taxon>metagenomes</taxon>
        <taxon>ecological metagenomes</taxon>
    </lineage>
</organism>
<sequence>MFIARISKGRTIRQFIIGVIGAPTLASIIWFSIFGTLGINLGIKGVISIDSLKSIALIPETAFFNIISYYPFSSMISIITMILLCTFFITSADSATFVLAMLTSKGNLNPSNKKKVLWGLVEALLAVGLLLSGGLQGLQAMAIVAAFPFIIIIILGFISLCKALIKEDIK</sequence>
<feature type="transmembrane region" description="Helical" evidence="7">
    <location>
        <begin position="141"/>
        <end position="165"/>
    </location>
</feature>